<evidence type="ECO:0000313" key="2">
    <source>
        <dbReference type="EMBL" id="MFC6395694.1"/>
    </source>
</evidence>
<sequence length="513" mass="55477">MTVFGGDPIRGELCSKCVSGLVANATTSAIELGRTPVPGWFDERYFTFETRQAAAALVEWAAAVDLPWHLAIELDCISGSCQTVPCFPLWNCPRCEHLCRSLSLKVEDLAIGPFAPFIERPMQLGRSTPLAIFEFQVSPGKFESSFGSNYVAEHARRLALWEGLERWATVAAPNGIGFTEGSYEQLESSGAIDPVELGLPAVVARDYVPYSPKLHLRWVEGERAGGGNALVPEQMVFYTHEDVGRFAQATSSGCAAGASLADARLRAVLELIERDAFLLAWHGALKPTKVGVDAVSGEVAEQIGYLSDRLGYDIRVLDVTTEFGVPCVITLALNSSESLKRNPDLPWQFCSACARLDFNEAASHALDELAMLVEGQGAKFVANKDEANALAEAVSSVRSIEDHALLGAHSSSRPYLERLLDRSNSGEPPIAMSEWGGVSAEEQLKHVSALLAANGVEVVFVDQSNSLHKACGVVVQRALGTGLIPMTFGFGHERLVGLERLNGRRQTRPHPFA</sequence>
<dbReference type="EMBL" id="JBHSUA010000007">
    <property type="protein sequence ID" value="MFC6395694.1"/>
    <property type="molecule type" value="Genomic_DNA"/>
</dbReference>
<dbReference type="RefSeq" id="WP_343884391.1">
    <property type="nucleotide sequence ID" value="NZ_BAAAKI010000002.1"/>
</dbReference>
<accession>A0ABW1WZL7</accession>
<dbReference type="PANTHER" id="PTHR37809">
    <property type="entry name" value="RIBOSOMAL PROTEIN S12 METHYLTHIOTRANSFERASE ACCESSORY FACTOR YCAO"/>
    <property type="match status" value="1"/>
</dbReference>
<organism evidence="2 3">
    <name type="scientific">Luteococcus sanguinis</name>
    <dbReference type="NCBI Taxonomy" id="174038"/>
    <lineage>
        <taxon>Bacteria</taxon>
        <taxon>Bacillati</taxon>
        <taxon>Actinomycetota</taxon>
        <taxon>Actinomycetes</taxon>
        <taxon>Propionibacteriales</taxon>
        <taxon>Propionibacteriaceae</taxon>
        <taxon>Luteococcus</taxon>
    </lineage>
</organism>
<dbReference type="PANTHER" id="PTHR37809:SF1">
    <property type="entry name" value="RIBOSOMAL PROTEIN S12 METHYLTHIOTRANSFERASE ACCESSORY FACTOR YCAO"/>
    <property type="match status" value="1"/>
</dbReference>
<comment type="caution">
    <text evidence="2">The sequence shown here is derived from an EMBL/GenBank/DDBJ whole genome shotgun (WGS) entry which is preliminary data.</text>
</comment>
<feature type="domain" description="YcaO" evidence="1">
    <location>
        <begin position="145"/>
        <end position="513"/>
    </location>
</feature>
<protein>
    <submittedName>
        <fullName evidence="2">YcaO-like family protein</fullName>
    </submittedName>
</protein>
<evidence type="ECO:0000259" key="1">
    <source>
        <dbReference type="PROSITE" id="PS51664"/>
    </source>
</evidence>
<dbReference type="Gene3D" id="3.30.1330.230">
    <property type="match status" value="1"/>
</dbReference>
<dbReference type="InterPro" id="IPR003776">
    <property type="entry name" value="YcaO-like_dom"/>
</dbReference>
<name>A0ABW1WZL7_9ACTN</name>
<evidence type="ECO:0000313" key="3">
    <source>
        <dbReference type="Proteomes" id="UP001596266"/>
    </source>
</evidence>
<dbReference type="Pfam" id="PF02624">
    <property type="entry name" value="YcaO"/>
    <property type="match status" value="1"/>
</dbReference>
<proteinExistence type="predicted"/>
<dbReference type="Proteomes" id="UP001596266">
    <property type="component" value="Unassembled WGS sequence"/>
</dbReference>
<reference evidence="3" key="1">
    <citation type="journal article" date="2019" name="Int. J. Syst. Evol. Microbiol.">
        <title>The Global Catalogue of Microorganisms (GCM) 10K type strain sequencing project: providing services to taxonomists for standard genome sequencing and annotation.</title>
        <authorList>
            <consortium name="The Broad Institute Genomics Platform"/>
            <consortium name="The Broad Institute Genome Sequencing Center for Infectious Disease"/>
            <person name="Wu L."/>
            <person name="Ma J."/>
        </authorList>
    </citation>
    <scope>NUCLEOTIDE SEQUENCE [LARGE SCALE GENOMIC DNA]</scope>
    <source>
        <strain evidence="3">CGMCC 1.15277</strain>
    </source>
</reference>
<gene>
    <name evidence="2" type="ORF">ACFP57_01610</name>
</gene>
<dbReference type="PROSITE" id="PS51664">
    <property type="entry name" value="YCAO"/>
    <property type="match status" value="1"/>
</dbReference>
<keyword evidence="3" id="KW-1185">Reference proteome</keyword>